<organism evidence="1 2">
    <name type="scientific">Zymoseptoria tritici ST99CH_1A5</name>
    <dbReference type="NCBI Taxonomy" id="1276529"/>
    <lineage>
        <taxon>Eukaryota</taxon>
        <taxon>Fungi</taxon>
        <taxon>Dikarya</taxon>
        <taxon>Ascomycota</taxon>
        <taxon>Pezizomycotina</taxon>
        <taxon>Dothideomycetes</taxon>
        <taxon>Dothideomycetidae</taxon>
        <taxon>Mycosphaerellales</taxon>
        <taxon>Mycosphaerellaceae</taxon>
        <taxon>Zymoseptoria</taxon>
    </lineage>
</organism>
<protein>
    <submittedName>
        <fullName evidence="1">Uncharacterized protein</fullName>
    </submittedName>
</protein>
<accession>A0A1Y6LB25</accession>
<proteinExistence type="predicted"/>
<dbReference type="EMBL" id="LT882677">
    <property type="protein sequence ID" value="SMY21505.1"/>
    <property type="molecule type" value="Genomic_DNA"/>
</dbReference>
<gene>
    <name evidence="1" type="ORF">ZT1A5_G2943</name>
</gene>
<evidence type="ECO:0000313" key="1">
    <source>
        <dbReference type="EMBL" id="SMY21505.1"/>
    </source>
</evidence>
<evidence type="ECO:0000313" key="2">
    <source>
        <dbReference type="Proteomes" id="UP000215453"/>
    </source>
</evidence>
<sequence length="173" mass="19409">MDSSDSTHIPPIETTLPPSYQLVSSRTIPIIIHMYQVLPDKPLGPNLLLAGPLLKHQPDLLSLPLSATYGELILLLHQRVLARSGVRVPSKSKKFYCRAVLVADGQEILLEVGSWEAAKEVLEKWKHAELSFLFAIVDRGYKRVGMWERLRRMFWGLGGGSVCLVEPRLATQE</sequence>
<name>A0A1Y6LB25_ZYMTR</name>
<dbReference type="Proteomes" id="UP000215453">
    <property type="component" value="Chromosome 2"/>
</dbReference>
<dbReference type="AlphaFoldDB" id="A0A1Y6LB25"/>
<reference evidence="1 2" key="1">
    <citation type="submission" date="2016-10" db="EMBL/GenBank/DDBJ databases">
        <authorList>
            <person name="Varghese N."/>
        </authorList>
    </citation>
    <scope>NUCLEOTIDE SEQUENCE [LARGE SCALE GENOMIC DNA]</scope>
</reference>